<dbReference type="EMBL" id="QTJW01000031">
    <property type="protein sequence ID" value="RGD66979.1"/>
    <property type="molecule type" value="Genomic_DNA"/>
</dbReference>
<dbReference type="EMBL" id="QSSQ01000003">
    <property type="protein sequence ID" value="RGM07447.1"/>
    <property type="molecule type" value="Genomic_DNA"/>
</dbReference>
<dbReference type="EMBL" id="QSON01000017">
    <property type="protein sequence ID" value="RGI98141.1"/>
    <property type="molecule type" value="Genomic_DNA"/>
</dbReference>
<reference evidence="2 6" key="1">
    <citation type="submission" date="2015-09" db="EMBL/GenBank/DDBJ databases">
        <authorList>
            <consortium name="Pathogen Informatics"/>
        </authorList>
    </citation>
    <scope>NUCLEOTIDE SEQUENCE [LARGE SCALE GENOMIC DNA]</scope>
    <source>
        <strain evidence="2 6">2789STDY5608850</strain>
    </source>
</reference>
<dbReference type="RefSeq" id="WP_002604897.1">
    <property type="nucleotide sequence ID" value="NZ_CABIXC010000002.1"/>
</dbReference>
<dbReference type="Pfam" id="PF07784">
    <property type="entry name" value="DUF1622"/>
    <property type="match status" value="1"/>
</dbReference>
<dbReference type="OrthoDB" id="1654752at2"/>
<evidence type="ECO:0000313" key="5">
    <source>
        <dbReference type="EMBL" id="RGM07447.1"/>
    </source>
</evidence>
<evidence type="ECO:0000313" key="4">
    <source>
        <dbReference type="EMBL" id="RGI98141.1"/>
    </source>
</evidence>
<organism evidence="2 6">
    <name type="scientific">Hungatella hathewayi</name>
    <dbReference type="NCBI Taxonomy" id="154046"/>
    <lineage>
        <taxon>Bacteria</taxon>
        <taxon>Bacillati</taxon>
        <taxon>Bacillota</taxon>
        <taxon>Clostridia</taxon>
        <taxon>Lachnospirales</taxon>
        <taxon>Lachnospiraceae</taxon>
        <taxon>Hungatella</taxon>
    </lineage>
</organism>
<dbReference type="Proteomes" id="UP000261023">
    <property type="component" value="Unassembled WGS sequence"/>
</dbReference>
<evidence type="ECO:0000313" key="9">
    <source>
        <dbReference type="Proteomes" id="UP000263014"/>
    </source>
</evidence>
<keyword evidence="1" id="KW-0812">Transmembrane</keyword>
<dbReference type="InterPro" id="IPR012427">
    <property type="entry name" value="DUF1622"/>
</dbReference>
<feature type="transmembrane region" description="Helical" evidence="1">
    <location>
        <begin position="78"/>
        <end position="97"/>
    </location>
</feature>
<dbReference type="Proteomes" id="UP000263014">
    <property type="component" value="Unassembled WGS sequence"/>
</dbReference>
<dbReference type="Proteomes" id="UP000261257">
    <property type="component" value="Unassembled WGS sequence"/>
</dbReference>
<gene>
    <name evidence="3" type="ORF">DWX31_29745</name>
    <name evidence="5" type="ORF">DXC39_06960</name>
    <name evidence="4" type="ORF">DXD79_26555</name>
    <name evidence="2" type="ORF">ERS852407_01054</name>
</gene>
<dbReference type="PANTHER" id="PTHR38468:SF1">
    <property type="entry name" value="SLL0939 PROTEIN"/>
    <property type="match status" value="1"/>
</dbReference>
<dbReference type="EMBL" id="CYZE01000002">
    <property type="protein sequence ID" value="CUN77305.1"/>
    <property type="molecule type" value="Genomic_DNA"/>
</dbReference>
<evidence type="ECO:0000313" key="6">
    <source>
        <dbReference type="Proteomes" id="UP000095651"/>
    </source>
</evidence>
<feature type="transmembrane region" description="Helical" evidence="1">
    <location>
        <begin position="15"/>
        <end position="37"/>
    </location>
</feature>
<dbReference type="Proteomes" id="UP000095651">
    <property type="component" value="Unassembled WGS sequence"/>
</dbReference>
<name>A0A173ZPZ4_9FIRM</name>
<keyword evidence="1" id="KW-0472">Membrane</keyword>
<accession>A0A173ZPZ4</accession>
<evidence type="ECO:0000313" key="7">
    <source>
        <dbReference type="Proteomes" id="UP000261023"/>
    </source>
</evidence>
<sequence>MVNALETILQQVVDITILLFEFMGVLVIIAAGLRGIYDSVKRNPSIRLNLAQGMALGLEFKLGSEILRTVVVRQLSEVAVVAAIIALRAALTFLIHWEIKVERESE</sequence>
<dbReference type="AlphaFoldDB" id="A0A173ZPZ4"/>
<proteinExistence type="predicted"/>
<evidence type="ECO:0000256" key="1">
    <source>
        <dbReference type="SAM" id="Phobius"/>
    </source>
</evidence>
<evidence type="ECO:0000313" key="8">
    <source>
        <dbReference type="Proteomes" id="UP000261257"/>
    </source>
</evidence>
<protein>
    <submittedName>
        <fullName evidence="3">DUF1622 domain-containing protein</fullName>
    </submittedName>
    <submittedName>
        <fullName evidence="2">Protein of uncharacterized function (DUF1622)</fullName>
    </submittedName>
</protein>
<reference evidence="7 8" key="2">
    <citation type="submission" date="2018-08" db="EMBL/GenBank/DDBJ databases">
        <title>A genome reference for cultivated species of the human gut microbiota.</title>
        <authorList>
            <person name="Zou Y."/>
            <person name="Xue W."/>
            <person name="Luo G."/>
        </authorList>
    </citation>
    <scope>NUCLEOTIDE SEQUENCE [LARGE SCALE GENOMIC DNA]</scope>
    <source>
        <strain evidence="3 7">AF19-13AC</strain>
        <strain evidence="5 8">TF05-11AC</strain>
        <strain evidence="4 9">TM09-12</strain>
    </source>
</reference>
<dbReference type="PANTHER" id="PTHR38468">
    <property type="entry name" value="SLL0939 PROTEIN"/>
    <property type="match status" value="1"/>
</dbReference>
<evidence type="ECO:0000313" key="2">
    <source>
        <dbReference type="EMBL" id="CUN77305.1"/>
    </source>
</evidence>
<keyword evidence="1" id="KW-1133">Transmembrane helix</keyword>
<evidence type="ECO:0000313" key="3">
    <source>
        <dbReference type="EMBL" id="RGD66979.1"/>
    </source>
</evidence>